<evidence type="ECO:0000313" key="17">
    <source>
        <dbReference type="EMBL" id="KXB64674.1"/>
    </source>
</evidence>
<dbReference type="GO" id="GO:0005524">
    <property type="term" value="F:ATP binding"/>
    <property type="evidence" value="ECO:0007669"/>
    <property type="project" value="UniProtKB-KW"/>
</dbReference>
<evidence type="ECO:0000259" key="16">
    <source>
        <dbReference type="Pfam" id="PF01634"/>
    </source>
</evidence>
<dbReference type="Pfam" id="PF01634">
    <property type="entry name" value="HisG"/>
    <property type="match status" value="1"/>
</dbReference>
<comment type="caution">
    <text evidence="17">The sequence shown here is derived from an EMBL/GenBank/DDBJ whole genome shotgun (WGS) entry which is preliminary data.</text>
</comment>
<reference evidence="18" key="1">
    <citation type="submission" date="2016-01" db="EMBL/GenBank/DDBJ databases">
        <authorList>
            <person name="Mitreva M."/>
            <person name="Pepin K.H."/>
            <person name="Mihindukulasuriya K.A."/>
            <person name="Fulton R."/>
            <person name="Fronick C."/>
            <person name="O'Laughlin M."/>
            <person name="Miner T."/>
            <person name="Herter B."/>
            <person name="Rosa B.A."/>
            <person name="Cordes M."/>
            <person name="Tomlinson C."/>
            <person name="Wollam A."/>
            <person name="Palsikar V.B."/>
            <person name="Mardis E.R."/>
            <person name="Wilson R.K."/>
        </authorList>
    </citation>
    <scope>NUCLEOTIDE SEQUENCE [LARGE SCALE GENOMIC DNA]</scope>
    <source>
        <strain evidence="18">KA00185</strain>
    </source>
</reference>
<dbReference type="FunFam" id="3.40.190.10:FF:000011">
    <property type="entry name" value="ATP phosphoribosyltransferase"/>
    <property type="match status" value="1"/>
</dbReference>
<dbReference type="SUPFAM" id="SSF53850">
    <property type="entry name" value="Periplasmic binding protein-like II"/>
    <property type="match status" value="1"/>
</dbReference>
<comment type="pathway">
    <text evidence="3 15">Amino-acid biosynthesis; L-histidine biosynthesis; L-histidine from 5-phospho-alpha-D-ribose 1-diphosphate: step 1/9.</text>
</comment>
<keyword evidence="11 15" id="KW-0547">Nucleotide-binding</keyword>
<dbReference type="InterPro" id="IPR024893">
    <property type="entry name" value="ATP_PRibTrfase_HisG_short"/>
</dbReference>
<name>A0A134AAE6_9FUSO</name>
<dbReference type="PANTHER" id="PTHR21403">
    <property type="entry name" value="ATP PHOSPHORIBOSYLTRANSFERASE ATP-PRTASE"/>
    <property type="match status" value="1"/>
</dbReference>
<dbReference type="STRING" id="157687.HMPREF3180_01313"/>
<dbReference type="InterPro" id="IPR013820">
    <property type="entry name" value="ATP_PRibTrfase_cat"/>
</dbReference>
<dbReference type="InterPro" id="IPR001348">
    <property type="entry name" value="ATP_PRibTrfase_HisG"/>
</dbReference>
<feature type="domain" description="ATP phosphoribosyltransferase catalytic" evidence="16">
    <location>
        <begin position="56"/>
        <end position="207"/>
    </location>
</feature>
<evidence type="ECO:0000256" key="14">
    <source>
        <dbReference type="ARBA" id="ARBA00024861"/>
    </source>
</evidence>
<dbReference type="EMBL" id="LSDD01000095">
    <property type="protein sequence ID" value="KXB64674.1"/>
    <property type="molecule type" value="Genomic_DNA"/>
</dbReference>
<evidence type="ECO:0000256" key="11">
    <source>
        <dbReference type="ARBA" id="ARBA00022741"/>
    </source>
</evidence>
<evidence type="ECO:0000256" key="12">
    <source>
        <dbReference type="ARBA" id="ARBA00022840"/>
    </source>
</evidence>
<evidence type="ECO:0000256" key="4">
    <source>
        <dbReference type="ARBA" id="ARBA00009489"/>
    </source>
</evidence>
<keyword evidence="13 15" id="KW-0368">Histidine biosynthesis</keyword>
<keyword evidence="18" id="KW-1185">Reference proteome</keyword>
<accession>A0A134AAE6</accession>
<dbReference type="PATRIC" id="fig|157687.3.peg.1308"/>
<organism evidence="17 18">
    <name type="scientific">Leptotrichia wadei</name>
    <dbReference type="NCBI Taxonomy" id="157687"/>
    <lineage>
        <taxon>Bacteria</taxon>
        <taxon>Fusobacteriati</taxon>
        <taxon>Fusobacteriota</taxon>
        <taxon>Fusobacteriia</taxon>
        <taxon>Fusobacteriales</taxon>
        <taxon>Leptotrichiaceae</taxon>
        <taxon>Leptotrichia</taxon>
    </lineage>
</organism>
<dbReference type="AlphaFoldDB" id="A0A134AAE6"/>
<evidence type="ECO:0000256" key="5">
    <source>
        <dbReference type="ARBA" id="ARBA00011496"/>
    </source>
</evidence>
<dbReference type="InterPro" id="IPR018198">
    <property type="entry name" value="ATP_PRibTrfase_CS"/>
</dbReference>
<comment type="domain">
    <text evidence="15">Lacks the C-terminal regulatory region which is replaced by HisZ.</text>
</comment>
<evidence type="ECO:0000256" key="7">
    <source>
        <dbReference type="ARBA" id="ARBA00022490"/>
    </source>
</evidence>
<keyword evidence="10 15" id="KW-0808">Transferase</keyword>
<keyword evidence="12 15" id="KW-0067">ATP-binding</keyword>
<dbReference type="PANTHER" id="PTHR21403:SF8">
    <property type="entry name" value="ATP PHOSPHORIBOSYLTRANSFERASE"/>
    <property type="match status" value="1"/>
</dbReference>
<evidence type="ECO:0000256" key="8">
    <source>
        <dbReference type="ARBA" id="ARBA00022605"/>
    </source>
</evidence>
<evidence type="ECO:0000256" key="1">
    <source>
        <dbReference type="ARBA" id="ARBA00000915"/>
    </source>
</evidence>
<keyword evidence="9 15" id="KW-0328">Glycosyltransferase</keyword>
<dbReference type="HAMAP" id="MF_01018">
    <property type="entry name" value="HisG_Short"/>
    <property type="match status" value="1"/>
</dbReference>
<comment type="subunit">
    <text evidence="5 15">Heteromultimer composed of HisG and HisZ subunits.</text>
</comment>
<comment type="function">
    <text evidence="14 15">Catalyzes the condensation of ATP and 5-phosphoribose 1-diphosphate to form N'-(5'-phosphoribosyl)-ATP (PR-ATP). Has a crucial role in the pathway because the rate of histidine biosynthesis seems to be controlled primarily by regulation of HisG enzymatic activity.</text>
</comment>
<gene>
    <name evidence="15" type="primary">hisG</name>
    <name evidence="17" type="ORF">HMPREF3180_01313</name>
</gene>
<evidence type="ECO:0000313" key="18">
    <source>
        <dbReference type="Proteomes" id="UP000070483"/>
    </source>
</evidence>
<keyword evidence="7 15" id="KW-0963">Cytoplasm</keyword>
<dbReference type="Gene3D" id="3.40.190.10">
    <property type="entry name" value="Periplasmic binding protein-like II"/>
    <property type="match status" value="2"/>
</dbReference>
<dbReference type="Proteomes" id="UP000070483">
    <property type="component" value="Unassembled WGS sequence"/>
</dbReference>
<sequence length="210" mass="23802">MKGAFMINIALPKGRLGNKVYDLFEKIGYESSEIKEDNRKLIFENQEKNIRFLLVKPSDVGVYVEKGSADIGVVGRDVLLEENPDIYELMDLGFGKCKFAIAGPVNFKENFDRPLVVATKYLNVSKRYFDSINRDVELIKLNGSIEIAPILGLSDVIMDIVETGTTLKENNLKVLKTIEDISARFIANKSSYRFKNEEIEKIVKSIKEIL</sequence>
<proteinExistence type="inferred from homology"/>
<dbReference type="EC" id="2.4.2.17" evidence="6 15"/>
<dbReference type="NCBIfam" id="TIGR00070">
    <property type="entry name" value="hisG"/>
    <property type="match status" value="1"/>
</dbReference>
<evidence type="ECO:0000256" key="2">
    <source>
        <dbReference type="ARBA" id="ARBA00004496"/>
    </source>
</evidence>
<evidence type="ECO:0000256" key="15">
    <source>
        <dbReference type="HAMAP-Rule" id="MF_01018"/>
    </source>
</evidence>
<protein>
    <recommendedName>
        <fullName evidence="6 15">ATP phosphoribosyltransferase</fullName>
        <shortName evidence="15">ATP-PRT</shortName>
        <shortName evidence="15">ATP-PRTase</shortName>
        <ecNumber evidence="6 15">2.4.2.17</ecNumber>
    </recommendedName>
</protein>
<evidence type="ECO:0000256" key="13">
    <source>
        <dbReference type="ARBA" id="ARBA00023102"/>
    </source>
</evidence>
<comment type="similarity">
    <text evidence="4 15">Belongs to the ATP phosphoribosyltransferase family. Short subfamily.</text>
</comment>
<evidence type="ECO:0000256" key="6">
    <source>
        <dbReference type="ARBA" id="ARBA00011946"/>
    </source>
</evidence>
<comment type="subcellular location">
    <subcellularLocation>
        <location evidence="2 15">Cytoplasm</location>
    </subcellularLocation>
</comment>
<evidence type="ECO:0000256" key="9">
    <source>
        <dbReference type="ARBA" id="ARBA00022676"/>
    </source>
</evidence>
<dbReference type="UniPathway" id="UPA00031">
    <property type="reaction ID" value="UER00006"/>
</dbReference>
<evidence type="ECO:0000256" key="10">
    <source>
        <dbReference type="ARBA" id="ARBA00022679"/>
    </source>
</evidence>
<dbReference type="CDD" id="cd13595">
    <property type="entry name" value="PBP2_HisGs"/>
    <property type="match status" value="1"/>
</dbReference>
<dbReference type="GO" id="GO:0005737">
    <property type="term" value="C:cytoplasm"/>
    <property type="evidence" value="ECO:0007669"/>
    <property type="project" value="UniProtKB-SubCell"/>
</dbReference>
<evidence type="ECO:0000256" key="3">
    <source>
        <dbReference type="ARBA" id="ARBA00004667"/>
    </source>
</evidence>
<keyword evidence="8 15" id="KW-0028">Amino-acid biosynthesis</keyword>
<dbReference type="GO" id="GO:0000105">
    <property type="term" value="P:L-histidine biosynthetic process"/>
    <property type="evidence" value="ECO:0007669"/>
    <property type="project" value="UniProtKB-UniRule"/>
</dbReference>
<dbReference type="PROSITE" id="PS01316">
    <property type="entry name" value="ATP_P_PHORIBOSYLTR"/>
    <property type="match status" value="1"/>
</dbReference>
<dbReference type="GO" id="GO:0003879">
    <property type="term" value="F:ATP phosphoribosyltransferase activity"/>
    <property type="evidence" value="ECO:0007669"/>
    <property type="project" value="UniProtKB-UniRule"/>
</dbReference>
<comment type="catalytic activity">
    <reaction evidence="1 15">
        <text>1-(5-phospho-beta-D-ribosyl)-ATP + diphosphate = 5-phospho-alpha-D-ribose 1-diphosphate + ATP</text>
        <dbReference type="Rhea" id="RHEA:18473"/>
        <dbReference type="ChEBI" id="CHEBI:30616"/>
        <dbReference type="ChEBI" id="CHEBI:33019"/>
        <dbReference type="ChEBI" id="CHEBI:58017"/>
        <dbReference type="ChEBI" id="CHEBI:73183"/>
        <dbReference type="EC" id="2.4.2.17"/>
    </reaction>
</comment>